<evidence type="ECO:0000256" key="3">
    <source>
        <dbReference type="ARBA" id="ARBA00022741"/>
    </source>
</evidence>
<keyword evidence="2 7" id="KW-0812">Transmembrane</keyword>
<keyword evidence="6 7" id="KW-0472">Membrane</keyword>
<comment type="subcellular location">
    <subcellularLocation>
        <location evidence="1">Cell membrane</location>
        <topology evidence="1">Multi-pass membrane protein</topology>
    </subcellularLocation>
</comment>
<evidence type="ECO:0000256" key="2">
    <source>
        <dbReference type="ARBA" id="ARBA00022692"/>
    </source>
</evidence>
<name>A0A9D1S8A5_9FIRM</name>
<dbReference type="Pfam" id="PF00005">
    <property type="entry name" value="ABC_tran"/>
    <property type="match status" value="1"/>
</dbReference>
<dbReference type="InterPro" id="IPR011527">
    <property type="entry name" value="ABC1_TM_dom"/>
</dbReference>
<reference evidence="10" key="1">
    <citation type="submission" date="2020-10" db="EMBL/GenBank/DDBJ databases">
        <authorList>
            <person name="Gilroy R."/>
        </authorList>
    </citation>
    <scope>NUCLEOTIDE SEQUENCE</scope>
    <source>
        <strain evidence="10">ChiGjej1B1-1684</strain>
    </source>
</reference>
<dbReference type="InterPro" id="IPR036640">
    <property type="entry name" value="ABC1_TM_sf"/>
</dbReference>
<dbReference type="PROSITE" id="PS50929">
    <property type="entry name" value="ABC_TM1F"/>
    <property type="match status" value="1"/>
</dbReference>
<evidence type="ECO:0000259" key="9">
    <source>
        <dbReference type="PROSITE" id="PS50929"/>
    </source>
</evidence>
<feature type="transmembrane region" description="Helical" evidence="7">
    <location>
        <begin position="245"/>
        <end position="266"/>
    </location>
</feature>
<dbReference type="Pfam" id="PF00664">
    <property type="entry name" value="ABC_membrane"/>
    <property type="match status" value="1"/>
</dbReference>
<dbReference type="PROSITE" id="PS50893">
    <property type="entry name" value="ABC_TRANSPORTER_2"/>
    <property type="match status" value="1"/>
</dbReference>
<keyword evidence="3" id="KW-0547">Nucleotide-binding</keyword>
<organism evidence="10 11">
    <name type="scientific">Candidatus Limousia pullorum</name>
    <dbReference type="NCBI Taxonomy" id="2840860"/>
    <lineage>
        <taxon>Bacteria</taxon>
        <taxon>Bacillati</taxon>
        <taxon>Bacillota</taxon>
        <taxon>Clostridia</taxon>
        <taxon>Eubacteriales</taxon>
        <taxon>Oscillospiraceae</taxon>
        <taxon>Oscillospiraceae incertae sedis</taxon>
        <taxon>Candidatus Limousia</taxon>
    </lineage>
</organism>
<evidence type="ECO:0000256" key="1">
    <source>
        <dbReference type="ARBA" id="ARBA00004651"/>
    </source>
</evidence>
<sequence length="555" mass="61987">MKLRKESDRKTLLWIYGKTKKRLWYIAVLAVANIVIAALATVFALQCRSVIDSAVAGNFQGLVYSGIILGVISLVQYSLKILIDSVYEVVSARVSMDLRQDIIGNLMKKDFSQTSKYHSGEMLNRIFSDVTVVTDGVVGILPSLLNMVTRLVCAAAVLIILDVTFALVFLVSGILLFIVTRMFRGKLKSLHKEVQQKEGKMRSYMQETVENILLIKLFGVRKKSEKRTAELQQEHFKARMKRRSFTIGANAGIGLVFRIGYLYALIRGAFAIMDRTMSYGTLSAILQLVGQLQAPFANLSGFLPRMYSAIASAERIIEIENLPEEKEPEKKLSYKDFDRLEIKNLSFSYGENHVLNDVSFTLNKKDFLSLTGISGGGKTTLFNLIMGAYKTDKDEIIFYDTKGNSYTPTEARGIIGYVPQGNSLFSGTVFENIGFMKENPTMEEIENAAKIACAHEFIRDFPMGYDTMLGENGFGISQGQAQRIAVARAVLSGTGVLLFDEATSALDEMTQVRMLENLSKLRDKTVIIVTHRKAALAICNRHLNMENGEIYEKES</sequence>
<proteinExistence type="predicted"/>
<evidence type="ECO:0000256" key="7">
    <source>
        <dbReference type="SAM" id="Phobius"/>
    </source>
</evidence>
<feature type="transmembrane region" description="Helical" evidence="7">
    <location>
        <begin position="154"/>
        <end position="179"/>
    </location>
</feature>
<dbReference type="EMBL" id="DVNG01000090">
    <property type="protein sequence ID" value="HIU50585.1"/>
    <property type="molecule type" value="Genomic_DNA"/>
</dbReference>
<dbReference type="GO" id="GO:0015421">
    <property type="term" value="F:ABC-type oligopeptide transporter activity"/>
    <property type="evidence" value="ECO:0007669"/>
    <property type="project" value="TreeGrafter"/>
</dbReference>
<dbReference type="Gene3D" id="1.20.1560.10">
    <property type="entry name" value="ABC transporter type 1, transmembrane domain"/>
    <property type="match status" value="1"/>
</dbReference>
<dbReference type="CDD" id="cd07346">
    <property type="entry name" value="ABC_6TM_exporters"/>
    <property type="match status" value="1"/>
</dbReference>
<dbReference type="Proteomes" id="UP000824118">
    <property type="component" value="Unassembled WGS sequence"/>
</dbReference>
<feature type="transmembrane region" description="Helical" evidence="7">
    <location>
        <begin position="23"/>
        <end position="45"/>
    </location>
</feature>
<dbReference type="PANTHER" id="PTHR43394">
    <property type="entry name" value="ATP-DEPENDENT PERMEASE MDL1, MITOCHONDRIAL"/>
    <property type="match status" value="1"/>
</dbReference>
<keyword evidence="4 10" id="KW-0067">ATP-binding</keyword>
<dbReference type="InterPro" id="IPR017871">
    <property type="entry name" value="ABC_transporter-like_CS"/>
</dbReference>
<accession>A0A9D1S8A5</accession>
<dbReference type="SUPFAM" id="SSF90123">
    <property type="entry name" value="ABC transporter transmembrane region"/>
    <property type="match status" value="1"/>
</dbReference>
<feature type="domain" description="ABC transporter" evidence="8">
    <location>
        <begin position="340"/>
        <end position="555"/>
    </location>
</feature>
<dbReference type="SMART" id="SM00382">
    <property type="entry name" value="AAA"/>
    <property type="match status" value="1"/>
</dbReference>
<dbReference type="InterPro" id="IPR003593">
    <property type="entry name" value="AAA+_ATPase"/>
</dbReference>
<gene>
    <name evidence="10" type="ORF">IAD22_06190</name>
</gene>
<dbReference type="PANTHER" id="PTHR43394:SF1">
    <property type="entry name" value="ATP-BINDING CASSETTE SUB-FAMILY B MEMBER 10, MITOCHONDRIAL"/>
    <property type="match status" value="1"/>
</dbReference>
<dbReference type="Gene3D" id="3.40.50.300">
    <property type="entry name" value="P-loop containing nucleotide triphosphate hydrolases"/>
    <property type="match status" value="1"/>
</dbReference>
<evidence type="ECO:0000313" key="11">
    <source>
        <dbReference type="Proteomes" id="UP000824118"/>
    </source>
</evidence>
<reference evidence="10" key="2">
    <citation type="journal article" date="2021" name="PeerJ">
        <title>Extensive microbial diversity within the chicken gut microbiome revealed by metagenomics and culture.</title>
        <authorList>
            <person name="Gilroy R."/>
            <person name="Ravi A."/>
            <person name="Getino M."/>
            <person name="Pursley I."/>
            <person name="Horton D.L."/>
            <person name="Alikhan N.F."/>
            <person name="Baker D."/>
            <person name="Gharbi K."/>
            <person name="Hall N."/>
            <person name="Watson M."/>
            <person name="Adriaenssens E.M."/>
            <person name="Foster-Nyarko E."/>
            <person name="Jarju S."/>
            <person name="Secka A."/>
            <person name="Antonio M."/>
            <person name="Oren A."/>
            <person name="Chaudhuri R.R."/>
            <person name="La Ragione R."/>
            <person name="Hildebrand F."/>
            <person name="Pallen M.J."/>
        </authorList>
    </citation>
    <scope>NUCLEOTIDE SEQUENCE</scope>
    <source>
        <strain evidence="10">ChiGjej1B1-1684</strain>
    </source>
</reference>
<dbReference type="AlphaFoldDB" id="A0A9D1S8A5"/>
<dbReference type="PROSITE" id="PS00211">
    <property type="entry name" value="ABC_TRANSPORTER_1"/>
    <property type="match status" value="1"/>
</dbReference>
<dbReference type="InterPro" id="IPR039421">
    <property type="entry name" value="Type_1_exporter"/>
</dbReference>
<dbReference type="SUPFAM" id="SSF52540">
    <property type="entry name" value="P-loop containing nucleoside triphosphate hydrolases"/>
    <property type="match status" value="1"/>
</dbReference>
<evidence type="ECO:0000256" key="6">
    <source>
        <dbReference type="ARBA" id="ARBA00023136"/>
    </source>
</evidence>
<evidence type="ECO:0000259" key="8">
    <source>
        <dbReference type="PROSITE" id="PS50893"/>
    </source>
</evidence>
<feature type="domain" description="ABC transmembrane type-1" evidence="9">
    <location>
        <begin position="27"/>
        <end position="308"/>
    </location>
</feature>
<dbReference type="InterPro" id="IPR003439">
    <property type="entry name" value="ABC_transporter-like_ATP-bd"/>
</dbReference>
<dbReference type="GO" id="GO:0005886">
    <property type="term" value="C:plasma membrane"/>
    <property type="evidence" value="ECO:0007669"/>
    <property type="project" value="UniProtKB-SubCell"/>
</dbReference>
<feature type="transmembrane region" description="Helical" evidence="7">
    <location>
        <begin position="126"/>
        <end position="148"/>
    </location>
</feature>
<evidence type="ECO:0000256" key="4">
    <source>
        <dbReference type="ARBA" id="ARBA00022840"/>
    </source>
</evidence>
<comment type="caution">
    <text evidence="10">The sequence shown here is derived from an EMBL/GenBank/DDBJ whole genome shotgun (WGS) entry which is preliminary data.</text>
</comment>
<protein>
    <submittedName>
        <fullName evidence="10">ABC transporter ATP-binding protein</fullName>
    </submittedName>
</protein>
<evidence type="ECO:0000256" key="5">
    <source>
        <dbReference type="ARBA" id="ARBA00022989"/>
    </source>
</evidence>
<keyword evidence="5 7" id="KW-1133">Transmembrane helix</keyword>
<dbReference type="GO" id="GO:0016887">
    <property type="term" value="F:ATP hydrolysis activity"/>
    <property type="evidence" value="ECO:0007669"/>
    <property type="project" value="InterPro"/>
</dbReference>
<dbReference type="GO" id="GO:0005524">
    <property type="term" value="F:ATP binding"/>
    <property type="evidence" value="ECO:0007669"/>
    <property type="project" value="UniProtKB-KW"/>
</dbReference>
<feature type="transmembrane region" description="Helical" evidence="7">
    <location>
        <begin position="57"/>
        <end position="75"/>
    </location>
</feature>
<evidence type="ECO:0000313" key="10">
    <source>
        <dbReference type="EMBL" id="HIU50585.1"/>
    </source>
</evidence>
<dbReference type="InterPro" id="IPR027417">
    <property type="entry name" value="P-loop_NTPase"/>
</dbReference>